<dbReference type="KEGG" id="cia:BEN51_06190"/>
<protein>
    <submittedName>
        <fullName evidence="3">Pilus assembly protein PilZ</fullName>
    </submittedName>
</protein>
<reference evidence="3 4" key="1">
    <citation type="submission" date="2016-08" db="EMBL/GenBank/DDBJ databases">
        <title>Complete Genome Sequence Of The Indigo Reducing Clostridium isatidis DSM15098.</title>
        <authorList>
            <person name="Little G.T."/>
            <person name="Minton N.P."/>
        </authorList>
    </citation>
    <scope>NUCLEOTIDE SEQUENCE [LARGE SCALE GENOMIC DNA]</scope>
    <source>
        <strain evidence="3 4">DSM 15098</strain>
    </source>
</reference>
<name>A0A343JC23_9CLOT</name>
<sequence length="209" mass="24664">MEKLKLEINNKLEVFYDKKNYKSVIQDIREKEKEVLISIPVFDGEYLTLATGTIIEQIYYDNNGNVYQFKSKVLGRIKERNLSLYRLSSPYDIKKIQRRDYVRVNFVKAINYLHSNNIEEKYKKALLLDLSGGGMKMKVEEKLEKGDVIFSKIIYEDSIINVNGKVVRVERTDDNKFICGINFSDISEKTREEIIKIVFKVMRKQRELI</sequence>
<dbReference type="OrthoDB" id="3493at2"/>
<organism evidence="3 4">
    <name type="scientific">Clostridium isatidis</name>
    <dbReference type="NCBI Taxonomy" id="182773"/>
    <lineage>
        <taxon>Bacteria</taxon>
        <taxon>Bacillati</taxon>
        <taxon>Bacillota</taxon>
        <taxon>Clostridia</taxon>
        <taxon>Eubacteriales</taxon>
        <taxon>Clostridiaceae</taxon>
        <taxon>Clostridium</taxon>
    </lineage>
</organism>
<dbReference type="SUPFAM" id="SSF141371">
    <property type="entry name" value="PilZ domain-like"/>
    <property type="match status" value="1"/>
</dbReference>
<evidence type="ECO:0000313" key="3">
    <source>
        <dbReference type="EMBL" id="ASW43081.1"/>
    </source>
</evidence>
<dbReference type="AlphaFoldDB" id="A0A343JC23"/>
<dbReference type="Gene3D" id="2.40.10.220">
    <property type="entry name" value="predicted glycosyltransferase like domains"/>
    <property type="match status" value="1"/>
</dbReference>
<dbReference type="RefSeq" id="WP_119865220.1">
    <property type="nucleotide sequence ID" value="NZ_CP016786.1"/>
</dbReference>
<dbReference type="EMBL" id="CP016786">
    <property type="protein sequence ID" value="ASW43081.1"/>
    <property type="molecule type" value="Genomic_DNA"/>
</dbReference>
<proteinExistence type="predicted"/>
<accession>A0A343JC23</accession>
<gene>
    <name evidence="3" type="ORF">BEN51_06190</name>
</gene>
<evidence type="ECO:0000313" key="4">
    <source>
        <dbReference type="Proteomes" id="UP000264883"/>
    </source>
</evidence>
<dbReference type="Pfam" id="PF07238">
    <property type="entry name" value="PilZ"/>
    <property type="match status" value="1"/>
</dbReference>
<feature type="domain" description="PilZ" evidence="1">
    <location>
        <begin position="97"/>
        <end position="199"/>
    </location>
</feature>
<feature type="domain" description="Type III secretion system flagellar brake protein YcgR PilZN" evidence="2">
    <location>
        <begin position="8"/>
        <end position="90"/>
    </location>
</feature>
<dbReference type="InterPro" id="IPR009926">
    <property type="entry name" value="T3SS_YcgR_PilZN"/>
</dbReference>
<dbReference type="GO" id="GO:0035438">
    <property type="term" value="F:cyclic-di-GMP binding"/>
    <property type="evidence" value="ECO:0007669"/>
    <property type="project" value="InterPro"/>
</dbReference>
<evidence type="ECO:0000259" key="2">
    <source>
        <dbReference type="Pfam" id="PF12945"/>
    </source>
</evidence>
<dbReference type="Proteomes" id="UP000264883">
    <property type="component" value="Chromosome"/>
</dbReference>
<dbReference type="Pfam" id="PF12945">
    <property type="entry name" value="PilZNR"/>
    <property type="match status" value="1"/>
</dbReference>
<keyword evidence="4" id="KW-1185">Reference proteome</keyword>
<evidence type="ECO:0000259" key="1">
    <source>
        <dbReference type="Pfam" id="PF07238"/>
    </source>
</evidence>
<dbReference type="InterPro" id="IPR009875">
    <property type="entry name" value="PilZ_domain"/>
</dbReference>